<protein>
    <submittedName>
        <fullName evidence="1">Uncharacterized protein</fullName>
    </submittedName>
</protein>
<dbReference type="RefSeq" id="WP_184312146.1">
    <property type="nucleotide sequence ID" value="NZ_JACHEN010000026.1"/>
</dbReference>
<keyword evidence="2" id="KW-1185">Reference proteome</keyword>
<dbReference type="Proteomes" id="UP000579281">
    <property type="component" value="Unassembled WGS sequence"/>
</dbReference>
<gene>
    <name evidence="1" type="ORF">HNQ80_003778</name>
</gene>
<evidence type="ECO:0000313" key="1">
    <source>
        <dbReference type="EMBL" id="MBB6217655.1"/>
    </source>
</evidence>
<dbReference type="EMBL" id="JACHEN010000026">
    <property type="protein sequence ID" value="MBB6217655.1"/>
    <property type="molecule type" value="Genomic_DNA"/>
</dbReference>
<comment type="caution">
    <text evidence="1">The sequence shown here is derived from an EMBL/GenBank/DDBJ whole genome shotgun (WGS) entry which is preliminary data.</text>
</comment>
<reference evidence="1 2" key="1">
    <citation type="submission" date="2020-08" db="EMBL/GenBank/DDBJ databases">
        <title>Genomic Encyclopedia of Type Strains, Phase IV (KMG-IV): sequencing the most valuable type-strain genomes for metagenomic binning, comparative biology and taxonomic classification.</title>
        <authorList>
            <person name="Goeker M."/>
        </authorList>
    </citation>
    <scope>NUCLEOTIDE SEQUENCE [LARGE SCALE GENOMIC DNA]</scope>
    <source>
        <strain evidence="1 2">DSM 103526</strain>
    </source>
</reference>
<proteinExistence type="predicted"/>
<name>A0A841L5R3_9FIRM</name>
<accession>A0A841L5R3</accession>
<organism evidence="1 2">
    <name type="scientific">Anaerosolibacter carboniphilus</name>
    <dbReference type="NCBI Taxonomy" id="1417629"/>
    <lineage>
        <taxon>Bacteria</taxon>
        <taxon>Bacillati</taxon>
        <taxon>Bacillota</taxon>
        <taxon>Clostridia</taxon>
        <taxon>Peptostreptococcales</taxon>
        <taxon>Thermotaleaceae</taxon>
        <taxon>Anaerosolibacter</taxon>
    </lineage>
</organism>
<sequence length="78" mass="9272">MENIDEIKEGFEKSFADLRNLIDSSFYIMEKQPQYRDQIIDMWKESIQNFSTYAVQSSEKHNNRDVYKAISKALIFGK</sequence>
<dbReference type="AlphaFoldDB" id="A0A841L5R3"/>
<evidence type="ECO:0000313" key="2">
    <source>
        <dbReference type="Proteomes" id="UP000579281"/>
    </source>
</evidence>